<evidence type="ECO:0000313" key="3">
    <source>
        <dbReference type="EMBL" id="KAF6835571.1"/>
    </source>
</evidence>
<feature type="coiled-coil region" evidence="1">
    <location>
        <begin position="465"/>
        <end position="538"/>
    </location>
</feature>
<name>A0A8H6KRE9_9PEZI</name>
<keyword evidence="1" id="KW-0175">Coiled coil</keyword>
<evidence type="ECO:0000313" key="4">
    <source>
        <dbReference type="Proteomes" id="UP000654918"/>
    </source>
</evidence>
<gene>
    <name evidence="3" type="ORF">CPLU01_04247</name>
</gene>
<sequence length="570" mass="65769">MNIFLRIFAGNGSTFRLTSEPWKFIIDVTRRGNVIDDIIAITVMAKAMEDPRRNGKVVTRACVTHTYPNLSQPGAPALQWIDVTSGGESYRHCCEKEYRSLEKALVEEKSGELAKSKESRKKWKDLAVERQRSPLREGKEAFWKLKEDFDKEKRSFEIERRNPSTTPRTPRSRNNATETRLRNLSKFNEELEKERTSNKQSIQVLQDINNGLRDRIKHLEDQKAQADTESRMQMKEMGDELTNLQRNIEGLELERTKHIETHQAEVQELTVTNACIHNSRRSVDHYVYNLDVRVKRMEVQAKQDSDLITKLEAENHIQKDQVTRAEEAQRRTQKKFQNMVSRHMDQIAVLKHQIRDKDESLRRSQSDLMNARTTVVNLQRGNETHHQIFPTQSHPVISQSDLETQQKLRREADERVTDLKSKLNATELEVRAKTTEIAALGRQCADRTAALNYQEKKCFDYASKLATMRSELDTAKSRAEGAEKRCAEEVAGLKEDAEASKDRVHELEMECAGKSAAASDMEKRCRDKEAYAAGLEEQLELIRGTMEGALHQVSKHGRKRRRTEVTDLED</sequence>
<feature type="coiled-coil region" evidence="1">
    <location>
        <begin position="294"/>
        <end position="328"/>
    </location>
</feature>
<feature type="coiled-coil region" evidence="1">
    <location>
        <begin position="402"/>
        <end position="429"/>
    </location>
</feature>
<comment type="caution">
    <text evidence="3">The sequence shown here is derived from an EMBL/GenBank/DDBJ whole genome shotgun (WGS) entry which is preliminary data.</text>
</comment>
<feature type="region of interest" description="Disordered" evidence="2">
    <location>
        <begin position="154"/>
        <end position="181"/>
    </location>
</feature>
<feature type="region of interest" description="Disordered" evidence="2">
    <location>
        <begin position="550"/>
        <end position="570"/>
    </location>
</feature>
<evidence type="ECO:0000256" key="2">
    <source>
        <dbReference type="SAM" id="MobiDB-lite"/>
    </source>
</evidence>
<feature type="compositionally biased region" description="Basic residues" evidence="2">
    <location>
        <begin position="553"/>
        <end position="562"/>
    </location>
</feature>
<dbReference type="EMBL" id="WIGO01000039">
    <property type="protein sequence ID" value="KAF6835571.1"/>
    <property type="molecule type" value="Genomic_DNA"/>
</dbReference>
<evidence type="ECO:0000256" key="1">
    <source>
        <dbReference type="SAM" id="Coils"/>
    </source>
</evidence>
<accession>A0A8H6KRE9</accession>
<protein>
    <submittedName>
        <fullName evidence="3">Uncharacterized protein</fullName>
    </submittedName>
</protein>
<reference evidence="3" key="1">
    <citation type="journal article" date="2020" name="Phytopathology">
        <title>Genome Sequence Resources of Colletotrichum truncatum, C. plurivorum, C. musicola, and C. sojae: Four Species Pathogenic to Soybean (Glycine max).</title>
        <authorList>
            <person name="Rogerio F."/>
            <person name="Boufleur T.R."/>
            <person name="Ciampi-Guillardi M."/>
            <person name="Sukno S.A."/>
            <person name="Thon M.R."/>
            <person name="Massola Junior N.S."/>
            <person name="Baroncelli R."/>
        </authorList>
    </citation>
    <scope>NUCLEOTIDE SEQUENCE</scope>
    <source>
        <strain evidence="3">LFN00145</strain>
    </source>
</reference>
<keyword evidence="4" id="KW-1185">Reference proteome</keyword>
<feature type="compositionally biased region" description="Low complexity" evidence="2">
    <location>
        <begin position="163"/>
        <end position="175"/>
    </location>
</feature>
<dbReference type="Proteomes" id="UP000654918">
    <property type="component" value="Unassembled WGS sequence"/>
</dbReference>
<dbReference type="AlphaFoldDB" id="A0A8H6KRE9"/>
<organism evidence="3 4">
    <name type="scientific">Colletotrichum plurivorum</name>
    <dbReference type="NCBI Taxonomy" id="2175906"/>
    <lineage>
        <taxon>Eukaryota</taxon>
        <taxon>Fungi</taxon>
        <taxon>Dikarya</taxon>
        <taxon>Ascomycota</taxon>
        <taxon>Pezizomycotina</taxon>
        <taxon>Sordariomycetes</taxon>
        <taxon>Hypocreomycetidae</taxon>
        <taxon>Glomerellales</taxon>
        <taxon>Glomerellaceae</taxon>
        <taxon>Colletotrichum</taxon>
        <taxon>Colletotrichum orchidearum species complex</taxon>
    </lineage>
</organism>
<proteinExistence type="predicted"/>